<dbReference type="EMBL" id="MEHJ01000001">
    <property type="protein sequence ID" value="OEJ29014.1"/>
    <property type="molecule type" value="Genomic_DNA"/>
</dbReference>
<sequence length="197" mass="22253">MRAGTIAAIVFGIGSVVLTGVATYFGAMVAKDQLEQSQEDADRRVREQASRVSFWKEGELTGERLYLMNRSPDPVTNVILQAEVNLDWRDGTTTTRGWRVLRLALQPCSVTIFERNKMSVWGDPKRWGEEPEETRLTPKRVSFTDHGGAIWERRTDGSLHRLNERSDSIKETPRWRAIAYEGEPNVKPVEECGSSGS</sequence>
<keyword evidence="1" id="KW-0812">Transmembrane</keyword>
<comment type="caution">
    <text evidence="2">The sequence shown here is derived from an EMBL/GenBank/DDBJ whole genome shotgun (WGS) entry which is preliminary data.</text>
</comment>
<dbReference type="OrthoDB" id="4239157at2"/>
<gene>
    <name evidence="2" type="ORF">AS594_35965</name>
</gene>
<name>A0A1E5PI06_9ACTN</name>
<protein>
    <submittedName>
        <fullName evidence="2">Uncharacterized protein</fullName>
    </submittedName>
</protein>
<keyword evidence="1" id="KW-0472">Membrane</keyword>
<evidence type="ECO:0000256" key="1">
    <source>
        <dbReference type="SAM" id="Phobius"/>
    </source>
</evidence>
<proteinExistence type="predicted"/>
<feature type="transmembrane region" description="Helical" evidence="1">
    <location>
        <begin position="6"/>
        <end position="27"/>
    </location>
</feature>
<keyword evidence="1" id="KW-1133">Transmembrane helix</keyword>
<evidence type="ECO:0000313" key="2">
    <source>
        <dbReference type="EMBL" id="OEJ29014.1"/>
    </source>
</evidence>
<keyword evidence="3" id="KW-1185">Reference proteome</keyword>
<reference evidence="2 3" key="1">
    <citation type="submission" date="2016-08" db="EMBL/GenBank/DDBJ databases">
        <title>Complete genome sequence of Streptomyces agglomeratus strain 6-3-2, a novel anti-MRSA actinomycete isolated from Wuli of Tebit, China.</title>
        <authorList>
            <person name="Chen X."/>
        </authorList>
    </citation>
    <scope>NUCLEOTIDE SEQUENCE [LARGE SCALE GENOMIC DNA]</scope>
    <source>
        <strain evidence="2 3">6-3-2</strain>
    </source>
</reference>
<accession>A0A1E5PI06</accession>
<dbReference type="Proteomes" id="UP000095759">
    <property type="component" value="Unassembled WGS sequence"/>
</dbReference>
<evidence type="ECO:0000313" key="3">
    <source>
        <dbReference type="Proteomes" id="UP000095759"/>
    </source>
</evidence>
<dbReference type="AlphaFoldDB" id="A0A1E5PI06"/>
<organism evidence="2 3">
    <name type="scientific">Streptomyces agglomeratus</name>
    <dbReference type="NCBI Taxonomy" id="285458"/>
    <lineage>
        <taxon>Bacteria</taxon>
        <taxon>Bacillati</taxon>
        <taxon>Actinomycetota</taxon>
        <taxon>Actinomycetes</taxon>
        <taxon>Kitasatosporales</taxon>
        <taxon>Streptomycetaceae</taxon>
        <taxon>Streptomyces</taxon>
    </lineage>
</organism>